<dbReference type="InterPro" id="IPR018925">
    <property type="entry name" value="XtmA-like_N"/>
</dbReference>
<evidence type="ECO:0000256" key="1">
    <source>
        <dbReference type="SAM" id="MobiDB-lite"/>
    </source>
</evidence>
<dbReference type="EMBL" id="JBHUIO010000024">
    <property type="protein sequence ID" value="MFD2172389.1"/>
    <property type="molecule type" value="Genomic_DNA"/>
</dbReference>
<dbReference type="Pfam" id="PF10668">
    <property type="entry name" value="Phage_terminase"/>
    <property type="match status" value="1"/>
</dbReference>
<dbReference type="Proteomes" id="UP001597343">
    <property type="component" value="Unassembled WGS sequence"/>
</dbReference>
<feature type="domain" description="PBSX phage terminase small subunit-like N-terminal" evidence="2">
    <location>
        <begin position="1"/>
        <end position="60"/>
    </location>
</feature>
<reference evidence="4" key="1">
    <citation type="journal article" date="2019" name="Int. J. Syst. Evol. Microbiol.">
        <title>The Global Catalogue of Microorganisms (GCM) 10K type strain sequencing project: providing services to taxonomists for standard genome sequencing and annotation.</title>
        <authorList>
            <consortium name="The Broad Institute Genomics Platform"/>
            <consortium name="The Broad Institute Genome Sequencing Center for Infectious Disease"/>
            <person name="Wu L."/>
            <person name="Ma J."/>
        </authorList>
    </citation>
    <scope>NUCLEOTIDE SEQUENCE [LARGE SCALE GENOMIC DNA]</scope>
    <source>
        <strain evidence="4">CGMCC 1.13574</strain>
    </source>
</reference>
<organism evidence="3 4">
    <name type="scientific">Tumebacillus lipolyticus</name>
    <dbReference type="NCBI Taxonomy" id="1280370"/>
    <lineage>
        <taxon>Bacteria</taxon>
        <taxon>Bacillati</taxon>
        <taxon>Bacillota</taxon>
        <taxon>Bacilli</taxon>
        <taxon>Bacillales</taxon>
        <taxon>Alicyclobacillaceae</taxon>
        <taxon>Tumebacillus</taxon>
    </lineage>
</organism>
<keyword evidence="4" id="KW-1185">Reference proteome</keyword>
<dbReference type="NCBIfam" id="NF040601">
    <property type="entry name" value="TerS_not_xtmA"/>
    <property type="match status" value="1"/>
</dbReference>
<sequence>MPRARNPNRDKAYEIWLEHGSEITNRKIAEMLGEDEKVVAVWKQRDKWKVVQQSFESCTTNDDVPRTRSGQPAKRPHMIGNQRAKGGRGNPNPRPNCGNKGGAAPKGNSNAVTHGFFRRYFPDDDEVQELLEEIDGFSTLDMLWISIKTKFAAIIRAQKLMFVIDQEDMTKEVGKSKRVLGDLEIEETEYVIQFAWDKHATYLNAQARAMSELRSLIKDFEAHADATDTRLLELKQMRLNITKTEAEIEKLKGGSGGEDDKAKAWVEATKRMAERRKKRGGESK</sequence>
<dbReference type="RefSeq" id="WP_386049774.1">
    <property type="nucleotide sequence ID" value="NZ_JBHUIO010000024.1"/>
</dbReference>
<gene>
    <name evidence="3" type="primary">terS</name>
    <name evidence="3" type="ORF">ACFSOY_20810</name>
</gene>
<name>A0ABW5A3L9_9BACL</name>
<feature type="region of interest" description="Disordered" evidence="1">
    <location>
        <begin position="59"/>
        <end position="108"/>
    </location>
</feature>
<proteinExistence type="predicted"/>
<evidence type="ECO:0000259" key="2">
    <source>
        <dbReference type="Pfam" id="PF10668"/>
    </source>
</evidence>
<comment type="caution">
    <text evidence="3">The sequence shown here is derived from an EMBL/GenBank/DDBJ whole genome shotgun (WGS) entry which is preliminary data.</text>
</comment>
<protein>
    <submittedName>
        <fullName evidence="3">Phage terminase small subunit</fullName>
    </submittedName>
</protein>
<accession>A0ABW5A3L9</accession>
<evidence type="ECO:0000313" key="3">
    <source>
        <dbReference type="EMBL" id="MFD2172389.1"/>
    </source>
</evidence>
<evidence type="ECO:0000313" key="4">
    <source>
        <dbReference type="Proteomes" id="UP001597343"/>
    </source>
</evidence>